<dbReference type="InterPro" id="IPR011704">
    <property type="entry name" value="ATPase_dyneun-rel_AAA"/>
</dbReference>
<dbReference type="Pfam" id="PF13519">
    <property type="entry name" value="VWA_2"/>
    <property type="match status" value="1"/>
</dbReference>
<dbReference type="CDD" id="cd01451">
    <property type="entry name" value="vWA_Magnesium_chelatase"/>
    <property type="match status" value="1"/>
</dbReference>
<dbReference type="SUPFAM" id="SSF53300">
    <property type="entry name" value="vWA-like"/>
    <property type="match status" value="1"/>
</dbReference>
<dbReference type="Pfam" id="PF07728">
    <property type="entry name" value="AAA_5"/>
    <property type="match status" value="1"/>
</dbReference>
<dbReference type="EMBL" id="PHFL01000068">
    <property type="protein sequence ID" value="RFM23270.1"/>
    <property type="molecule type" value="Genomic_DNA"/>
</dbReference>
<comment type="similarity">
    <text evidence="1 8">Belongs to the Mg-chelatase subunits D/I family.</text>
</comment>
<reference evidence="11 12" key="1">
    <citation type="journal article" date="2011" name="ISME J.">
        <title>Community ecology of hot spring cyanobacterial mats: predominant populations and their functional potential.</title>
        <authorList>
            <person name="Klatt C.G."/>
            <person name="Wood J.M."/>
            <person name="Rusch D.B."/>
            <person name="Bateson M.M."/>
            <person name="Hamamura N."/>
            <person name="Heidelberg J.F."/>
            <person name="Grossman A.R."/>
            <person name="Bhaya D."/>
            <person name="Cohan F.M."/>
            <person name="Kuhl M."/>
            <person name="Bryant D.A."/>
            <person name="Ward D.M."/>
        </authorList>
    </citation>
    <scope>NUCLEOTIDE SEQUENCE [LARGE SCALE GENOMIC DNA]</scope>
    <source>
        <strain evidence="11">OS</strain>
    </source>
</reference>
<gene>
    <name evidence="11" type="primary">bchD</name>
    <name evidence="11" type="ORF">D0433_12260</name>
</gene>
<comment type="caution">
    <text evidence="11">The sequence shown here is derived from an EMBL/GenBank/DDBJ whole genome shotgun (WGS) entry which is preliminary data.</text>
</comment>
<dbReference type="InterPro" id="IPR036465">
    <property type="entry name" value="vWFA_dom_sf"/>
</dbReference>
<dbReference type="GO" id="GO:0016887">
    <property type="term" value="F:ATP hydrolysis activity"/>
    <property type="evidence" value="ECO:0007669"/>
    <property type="project" value="InterPro"/>
</dbReference>
<dbReference type="CDD" id="cd00009">
    <property type="entry name" value="AAA"/>
    <property type="match status" value="1"/>
</dbReference>
<dbReference type="Gene3D" id="3.40.50.300">
    <property type="entry name" value="P-loop containing nucleotide triphosphate hydrolases"/>
    <property type="match status" value="1"/>
</dbReference>
<evidence type="ECO:0000256" key="1">
    <source>
        <dbReference type="ARBA" id="ARBA00005799"/>
    </source>
</evidence>
<dbReference type="SUPFAM" id="SSF52540">
    <property type="entry name" value="P-loop containing nucleoside triphosphate hydrolases"/>
    <property type="match status" value="1"/>
</dbReference>
<keyword evidence="5 8" id="KW-0067">ATP-binding</keyword>
<dbReference type="InterPro" id="IPR041628">
    <property type="entry name" value="ChlI/MoxR_AAA_lid"/>
</dbReference>
<evidence type="ECO:0000313" key="11">
    <source>
        <dbReference type="EMBL" id="RFM23270.1"/>
    </source>
</evidence>
<evidence type="ECO:0000256" key="8">
    <source>
        <dbReference type="RuleBase" id="RU362087"/>
    </source>
</evidence>
<evidence type="ECO:0000256" key="5">
    <source>
        <dbReference type="ARBA" id="ARBA00022840"/>
    </source>
</evidence>
<evidence type="ECO:0000259" key="10">
    <source>
        <dbReference type="PROSITE" id="PS50234"/>
    </source>
</evidence>
<evidence type="ECO:0000256" key="6">
    <source>
        <dbReference type="ARBA" id="ARBA00023171"/>
    </source>
</evidence>
<dbReference type="PROSITE" id="PS50234">
    <property type="entry name" value="VWFA"/>
    <property type="match status" value="1"/>
</dbReference>
<dbReference type="Gene3D" id="1.10.8.80">
    <property type="entry name" value="Magnesium chelatase subunit I, C-Terminal domain"/>
    <property type="match status" value="1"/>
</dbReference>
<dbReference type="GO" id="GO:0016851">
    <property type="term" value="F:magnesium chelatase activity"/>
    <property type="evidence" value="ECO:0007669"/>
    <property type="project" value="UniProtKB-UniRule"/>
</dbReference>
<keyword evidence="2 8" id="KW-0602">Photosynthesis</keyword>
<dbReference type="GO" id="GO:0015979">
    <property type="term" value="P:photosynthesis"/>
    <property type="evidence" value="ECO:0007669"/>
    <property type="project" value="UniProtKB-UniRule"/>
</dbReference>
<comment type="function">
    <text evidence="8">Involved in bacteriochlorophyll biosynthesis; introduces a magnesium ion into protoporphyrin IX to yield Mg-protoporphyrin IX.</text>
</comment>
<dbReference type="SMART" id="SM00382">
    <property type="entry name" value="AAA"/>
    <property type="match status" value="1"/>
</dbReference>
<evidence type="ECO:0000256" key="9">
    <source>
        <dbReference type="SAM" id="MobiDB-lite"/>
    </source>
</evidence>
<evidence type="ECO:0000256" key="7">
    <source>
        <dbReference type="ARBA" id="ARBA00048693"/>
    </source>
</evidence>
<dbReference type="InterPro" id="IPR003593">
    <property type="entry name" value="AAA+_ATPase"/>
</dbReference>
<keyword evidence="8" id="KW-0077">Bacteriochlorophyll biosynthesis</keyword>
<dbReference type="PANTHER" id="PTHR43473">
    <property type="entry name" value="MAGNESIUM-CHELATASE SUBUNIT CHLD, CHLOROPLASTIC"/>
    <property type="match status" value="1"/>
</dbReference>
<dbReference type="GO" id="GO:0005524">
    <property type="term" value="F:ATP binding"/>
    <property type="evidence" value="ECO:0007669"/>
    <property type="project" value="UniProtKB-UniRule"/>
</dbReference>
<dbReference type="GO" id="GO:0030494">
    <property type="term" value="P:bacteriochlorophyll biosynthetic process"/>
    <property type="evidence" value="ECO:0007669"/>
    <property type="project" value="UniProtKB-UniPathway"/>
</dbReference>
<keyword evidence="3 8" id="KW-0436">Ligase</keyword>
<dbReference type="NCBIfam" id="TIGR02031">
    <property type="entry name" value="BchD-ChlD"/>
    <property type="match status" value="1"/>
</dbReference>
<dbReference type="Pfam" id="PF17863">
    <property type="entry name" value="AAA_lid_2"/>
    <property type="match status" value="1"/>
</dbReference>
<organism evidence="11 12">
    <name type="scientific">Candidatus Thermochlorobacter aerophilus</name>
    <dbReference type="NCBI Taxonomy" id="1868324"/>
    <lineage>
        <taxon>Bacteria</taxon>
        <taxon>Pseudomonadati</taxon>
        <taxon>Chlorobiota</taxon>
        <taxon>Chlorobiia</taxon>
        <taxon>Chlorobiales</taxon>
        <taxon>Candidatus Thermochlorobacteriaceae</taxon>
        <taxon>Candidatus Thermochlorobacter</taxon>
    </lineage>
</organism>
<dbReference type="InterPro" id="IPR011776">
    <property type="entry name" value="Mg_chelatase_ATPase-dsu"/>
</dbReference>
<feature type="compositionally biased region" description="Polar residues" evidence="9">
    <location>
        <begin position="303"/>
        <end position="317"/>
    </location>
</feature>
<name>A0A395LXG6_9BACT</name>
<keyword evidence="6 8" id="KW-0149">Chlorophyll biosynthesis</keyword>
<dbReference type="AlphaFoldDB" id="A0A395LXG6"/>
<dbReference type="InterPro" id="IPR041702">
    <property type="entry name" value="BchD/ChlD_VWA"/>
</dbReference>
<sequence length="606" mass="65807">MQPLSFSEIVNLDLAKRALLLLAVDPSLGGVVIPASVGSGKSTLARAFARLLPEGTPFVELPINVTEDRLLGGLNLEMALATGKRVIEKGLLAKANGGVLYVDSLNLLDSMISAQLIDTISRGAVVIEREGLSAVHEAKFMLVATFDPSDGEVRMGLLDRIGLIVPFASQSVAEIRAKVVRCVRAKELGHAADHSEIEQEETALRALILAAREDLKKVVLYDEQLEALVQTALELGVEGNRADVFAAKVAVANAALNGETEVGDDDLKLAVKLVLLPRATRIPEKEEERAEPTAPPQTAPPESSNSEESQTDESQLPSPEDLSNMLLETVETALPESMLNLNFAPQRRGKSGKRGIAENNRRGKYIRAISGSLREGKLALIPTLMAAAPWQRVRRSEQSKVRNQLIIKKEDIRIKRFRDKAGTLFVFVVDSSGSMAVNRMRQAKGAVSHLLQSAYIHRDQVALVAFRGKKAEVLLPPSQSVERAKRELDVLLTGGGTPLASALLTAWKTIAQMRDKSNLQATLVLITDGRANVALDQSQGDREKIQKELDELSALIRADNIHSIVIDTQMNFLTKGEAQQLAQKLGGKYVYLPNARAEQIAQAVQS</sequence>
<dbReference type="PANTHER" id="PTHR43473:SF2">
    <property type="entry name" value="MAGNESIUM-CHELATASE SUBUNIT CHLD, CHLOROPLASTIC"/>
    <property type="match status" value="1"/>
</dbReference>
<proteinExistence type="inferred from homology"/>
<evidence type="ECO:0000256" key="4">
    <source>
        <dbReference type="ARBA" id="ARBA00022741"/>
    </source>
</evidence>
<feature type="domain" description="VWFA" evidence="10">
    <location>
        <begin position="424"/>
        <end position="606"/>
    </location>
</feature>
<protein>
    <recommendedName>
        <fullName evidence="8">Mg-protoporphyrin IX chelatase</fullName>
        <ecNumber evidence="8">6.6.1.1</ecNumber>
    </recommendedName>
</protein>
<dbReference type="UniPathway" id="UPA00669"/>
<dbReference type="Gene3D" id="3.40.50.410">
    <property type="entry name" value="von Willebrand factor, type A domain"/>
    <property type="match status" value="1"/>
</dbReference>
<feature type="compositionally biased region" description="Basic and acidic residues" evidence="9">
    <location>
        <begin position="282"/>
        <end position="291"/>
    </location>
</feature>
<evidence type="ECO:0000256" key="2">
    <source>
        <dbReference type="ARBA" id="ARBA00022531"/>
    </source>
</evidence>
<accession>A0A395LXG6</accession>
<dbReference type="InterPro" id="IPR027417">
    <property type="entry name" value="P-loop_NTPase"/>
</dbReference>
<dbReference type="InterPro" id="IPR002035">
    <property type="entry name" value="VWF_A"/>
</dbReference>
<dbReference type="Proteomes" id="UP000266389">
    <property type="component" value="Unassembled WGS sequence"/>
</dbReference>
<comment type="catalytic activity">
    <reaction evidence="7 8">
        <text>protoporphyrin IX + Mg(2+) + ATP + H2O = Mg-protoporphyrin IX + ADP + phosphate + 3 H(+)</text>
        <dbReference type="Rhea" id="RHEA:13961"/>
        <dbReference type="ChEBI" id="CHEBI:15377"/>
        <dbReference type="ChEBI" id="CHEBI:15378"/>
        <dbReference type="ChEBI" id="CHEBI:18420"/>
        <dbReference type="ChEBI" id="CHEBI:30616"/>
        <dbReference type="ChEBI" id="CHEBI:43474"/>
        <dbReference type="ChEBI" id="CHEBI:57306"/>
        <dbReference type="ChEBI" id="CHEBI:60492"/>
        <dbReference type="ChEBI" id="CHEBI:456216"/>
        <dbReference type="EC" id="6.6.1.1"/>
    </reaction>
</comment>
<dbReference type="EC" id="6.6.1.1" evidence="8"/>
<keyword evidence="4 8" id="KW-0547">Nucleotide-binding</keyword>
<feature type="region of interest" description="Disordered" evidence="9">
    <location>
        <begin position="282"/>
        <end position="320"/>
    </location>
</feature>
<comment type="pathway">
    <text evidence="8">Porphyrin-containing compound metabolism; bacteriochlorophyll biosynthesis.</text>
</comment>
<evidence type="ECO:0000256" key="3">
    <source>
        <dbReference type="ARBA" id="ARBA00022598"/>
    </source>
</evidence>
<evidence type="ECO:0000313" key="12">
    <source>
        <dbReference type="Proteomes" id="UP000266389"/>
    </source>
</evidence>
<dbReference type="SMART" id="SM00327">
    <property type="entry name" value="VWA"/>
    <property type="match status" value="1"/>
</dbReference>